<reference evidence="1 2" key="1">
    <citation type="submission" date="2016-10" db="EMBL/GenBank/DDBJ databases">
        <title>Comparative genome analysis of multiple Pseudomonas spp. focuses on biocontrol and plant growth promoting traits.</title>
        <authorList>
            <person name="Tao X.-Y."/>
            <person name="Taylor C.G."/>
        </authorList>
    </citation>
    <scope>NUCLEOTIDE SEQUENCE [LARGE SCALE GENOMIC DNA]</scope>
    <source>
        <strain evidence="1 2">24D3</strain>
    </source>
</reference>
<dbReference type="Proteomes" id="UP000285757">
    <property type="component" value="Unassembled WGS sequence"/>
</dbReference>
<name>A0A423LSA6_PSEFL</name>
<dbReference type="EMBL" id="MOBU01000003">
    <property type="protein sequence ID" value="RON71192.1"/>
    <property type="molecule type" value="Genomic_DNA"/>
</dbReference>
<accession>A0A423LSA6</accession>
<gene>
    <name evidence="1" type="ORF">BK671_03225</name>
</gene>
<dbReference type="RefSeq" id="WP_123529883.1">
    <property type="nucleotide sequence ID" value="NZ_MOBU01000003.1"/>
</dbReference>
<sequence length="163" mass="18275">MSYFNSKNKTNAGPVITVSAQTTATVSDRMPLQSQNIQFMDNPVNNQIMLITRANTEDDSRSSKKGLVLEFDRYIKSGNYSVTDTDSPIAKVSYYETGAFSELSTSYNYIAKSGTITVKAIEASADKLHYEFDFNFKGVDQLNRELTISGRSTYIIFMQSIRP</sequence>
<comment type="caution">
    <text evidence="1">The sequence shown here is derived from an EMBL/GenBank/DDBJ whole genome shotgun (WGS) entry which is preliminary data.</text>
</comment>
<evidence type="ECO:0000313" key="1">
    <source>
        <dbReference type="EMBL" id="RON71192.1"/>
    </source>
</evidence>
<organism evidence="1 2">
    <name type="scientific">Pseudomonas fluorescens</name>
    <dbReference type="NCBI Taxonomy" id="294"/>
    <lineage>
        <taxon>Bacteria</taxon>
        <taxon>Pseudomonadati</taxon>
        <taxon>Pseudomonadota</taxon>
        <taxon>Gammaproteobacteria</taxon>
        <taxon>Pseudomonadales</taxon>
        <taxon>Pseudomonadaceae</taxon>
        <taxon>Pseudomonas</taxon>
    </lineage>
</organism>
<protein>
    <submittedName>
        <fullName evidence="1">Uncharacterized protein</fullName>
    </submittedName>
</protein>
<evidence type="ECO:0000313" key="2">
    <source>
        <dbReference type="Proteomes" id="UP000285757"/>
    </source>
</evidence>
<proteinExistence type="predicted"/>
<dbReference type="AlphaFoldDB" id="A0A423LSA6"/>